<dbReference type="PANTHER" id="PTHR42930">
    <property type="entry name" value="PHOSPHATE-SPECIFIC TRANSPORT SYSTEM ACCESSORY PROTEIN PHOU"/>
    <property type="match status" value="1"/>
</dbReference>
<feature type="domain" description="PhoU" evidence="8">
    <location>
        <begin position="122"/>
        <end position="204"/>
    </location>
</feature>
<dbReference type="FunFam" id="1.20.58.220:FF:000004">
    <property type="entry name" value="Phosphate-specific transport system accessory protein PhoU"/>
    <property type="match status" value="1"/>
</dbReference>
<reference evidence="9 10" key="1">
    <citation type="submission" date="2017-02" db="EMBL/GenBank/DDBJ databases">
        <title>The new phylogeny of genus Mycobacterium.</title>
        <authorList>
            <person name="Tortoli E."/>
            <person name="Trovato A."/>
            <person name="Cirillo D.M."/>
        </authorList>
    </citation>
    <scope>NUCLEOTIDE SEQUENCE [LARGE SCALE GENOMIC DNA]</scope>
    <source>
        <strain evidence="9 10">RW6</strain>
    </source>
</reference>
<dbReference type="SUPFAM" id="SSF109755">
    <property type="entry name" value="PhoU-like"/>
    <property type="match status" value="1"/>
</dbReference>
<dbReference type="GO" id="GO:0006817">
    <property type="term" value="P:phosphate ion transport"/>
    <property type="evidence" value="ECO:0007669"/>
    <property type="project" value="UniProtKB-KW"/>
</dbReference>
<dbReference type="Proteomes" id="UP000192448">
    <property type="component" value="Unassembled WGS sequence"/>
</dbReference>
<dbReference type="EMBL" id="MVHF01000082">
    <property type="protein sequence ID" value="ORA21257.1"/>
    <property type="molecule type" value="Genomic_DNA"/>
</dbReference>
<dbReference type="Pfam" id="PF01895">
    <property type="entry name" value="PhoU"/>
    <property type="match status" value="2"/>
</dbReference>
<evidence type="ECO:0000256" key="6">
    <source>
        <dbReference type="ARBA" id="ARBA00022592"/>
    </source>
</evidence>
<evidence type="ECO:0000313" key="10">
    <source>
        <dbReference type="Proteomes" id="UP000192448"/>
    </source>
</evidence>
<evidence type="ECO:0000256" key="2">
    <source>
        <dbReference type="ARBA" id="ARBA00008107"/>
    </source>
</evidence>
<proteinExistence type="inferred from homology"/>
<dbReference type="AlphaFoldDB" id="A0A1W9ZU01"/>
<evidence type="ECO:0000256" key="1">
    <source>
        <dbReference type="ARBA" id="ARBA00004496"/>
    </source>
</evidence>
<keyword evidence="5 7" id="KW-0963">Cytoplasm</keyword>
<dbReference type="RefSeq" id="WP_083171296.1">
    <property type="nucleotide sequence ID" value="NZ_MVHF01000082.1"/>
</dbReference>
<dbReference type="STRING" id="1927124.BST13_37810"/>
<evidence type="ECO:0000256" key="4">
    <source>
        <dbReference type="ARBA" id="ARBA00022448"/>
    </source>
</evidence>
<evidence type="ECO:0000313" key="9">
    <source>
        <dbReference type="EMBL" id="ORA21257.1"/>
    </source>
</evidence>
<evidence type="ECO:0000256" key="7">
    <source>
        <dbReference type="PIRNR" id="PIRNR003107"/>
    </source>
</evidence>
<organism evidence="9 10">
    <name type="scientific">Mycobacterium aquaticum</name>
    <dbReference type="NCBI Taxonomy" id="1927124"/>
    <lineage>
        <taxon>Bacteria</taxon>
        <taxon>Bacillati</taxon>
        <taxon>Actinomycetota</taxon>
        <taxon>Actinomycetes</taxon>
        <taxon>Mycobacteriales</taxon>
        <taxon>Mycobacteriaceae</taxon>
        <taxon>Mycobacterium</taxon>
    </lineage>
</organism>
<comment type="subcellular location">
    <subcellularLocation>
        <location evidence="1 7">Cytoplasm</location>
    </subcellularLocation>
</comment>
<evidence type="ECO:0000256" key="3">
    <source>
        <dbReference type="ARBA" id="ARBA00011738"/>
    </source>
</evidence>
<sequence length="214" mass="23296">MRTVFHQQLDDLKAGMAGLCDLTGAAMAGATDALLQPNLQAAEEIIDRYGDITGECARLETDAFTILARQAPVAGDLRAVVSALKDVADIQRMAALATHIARIARRRHPHLAVPADGVSYFAEMGRIAVHVSEDTKHVVLLGDPEQAARLRADDEAMDDLHRHVFTTVMDPAWTHGTAAAVDVTLLSRYYERFADHAVEVANRVIYQTTGVRST</sequence>
<keyword evidence="4 7" id="KW-0813">Transport</keyword>
<name>A0A1W9ZU01_9MYCO</name>
<keyword evidence="6 7" id="KW-0592">Phosphate transport</keyword>
<feature type="domain" description="PhoU" evidence="8">
    <location>
        <begin position="19"/>
        <end position="103"/>
    </location>
</feature>
<dbReference type="Gene3D" id="1.20.58.220">
    <property type="entry name" value="Phosphate transport system protein phou homolog 2, domain 2"/>
    <property type="match status" value="1"/>
</dbReference>
<evidence type="ECO:0000259" key="8">
    <source>
        <dbReference type="Pfam" id="PF01895"/>
    </source>
</evidence>
<evidence type="ECO:0000256" key="5">
    <source>
        <dbReference type="ARBA" id="ARBA00022490"/>
    </source>
</evidence>
<dbReference type="PANTHER" id="PTHR42930:SF3">
    <property type="entry name" value="PHOSPHATE-SPECIFIC TRANSPORT SYSTEM ACCESSORY PROTEIN PHOU"/>
    <property type="match status" value="1"/>
</dbReference>
<protein>
    <recommendedName>
        <fullName evidence="7">Phosphate-specific transport system accessory protein PhoU</fullName>
    </recommendedName>
</protein>
<comment type="subunit">
    <text evidence="3 7">Homodimer.</text>
</comment>
<dbReference type="GO" id="GO:0005737">
    <property type="term" value="C:cytoplasm"/>
    <property type="evidence" value="ECO:0007669"/>
    <property type="project" value="UniProtKB-SubCell"/>
</dbReference>
<accession>A0A1W9ZU01</accession>
<comment type="caution">
    <text evidence="9">The sequence shown here is derived from an EMBL/GenBank/DDBJ whole genome shotgun (WGS) entry which is preliminary data.</text>
</comment>
<dbReference type="PIRSF" id="PIRSF003107">
    <property type="entry name" value="PhoU"/>
    <property type="match status" value="1"/>
</dbReference>
<gene>
    <name evidence="9" type="ORF">BST13_37810</name>
</gene>
<dbReference type="GO" id="GO:0045936">
    <property type="term" value="P:negative regulation of phosphate metabolic process"/>
    <property type="evidence" value="ECO:0007669"/>
    <property type="project" value="InterPro"/>
</dbReference>
<keyword evidence="10" id="KW-1185">Reference proteome</keyword>
<comment type="function">
    <text evidence="7">Plays a role in the regulation of phosphate uptake.</text>
</comment>
<dbReference type="InterPro" id="IPR038078">
    <property type="entry name" value="PhoU-like_sf"/>
</dbReference>
<dbReference type="GO" id="GO:0030643">
    <property type="term" value="P:intracellular phosphate ion homeostasis"/>
    <property type="evidence" value="ECO:0007669"/>
    <property type="project" value="InterPro"/>
</dbReference>
<comment type="similarity">
    <text evidence="2 7">Belongs to the PhoU family.</text>
</comment>
<dbReference type="NCBIfam" id="TIGR02135">
    <property type="entry name" value="phoU_full"/>
    <property type="match status" value="1"/>
</dbReference>
<dbReference type="InterPro" id="IPR026022">
    <property type="entry name" value="PhoU_dom"/>
</dbReference>
<dbReference type="InterPro" id="IPR028366">
    <property type="entry name" value="PhoU"/>
</dbReference>
<dbReference type="OrthoDB" id="9814256at2"/>